<dbReference type="InterPro" id="IPR003366">
    <property type="entry name" value="CUB-like_dom"/>
</dbReference>
<dbReference type="Pfam" id="PF24511">
    <property type="entry name" value="DUF7591"/>
    <property type="match status" value="1"/>
</dbReference>
<evidence type="ECO:0000259" key="1">
    <source>
        <dbReference type="Pfam" id="PF02408"/>
    </source>
</evidence>
<keyword evidence="4" id="KW-1185">Reference proteome</keyword>
<dbReference type="RefSeq" id="XP_002648247.1">
    <property type="nucleotide sequence ID" value="XM_002648201.1"/>
</dbReference>
<dbReference type="InParanoid" id="A8WKK5"/>
<dbReference type="CTD" id="8590250"/>
<dbReference type="GeneID" id="8590250"/>
<dbReference type="PANTHER" id="PTHR47920">
    <property type="entry name" value="PROTEIN CBG13378-RELATED"/>
    <property type="match status" value="1"/>
</dbReference>
<proteinExistence type="predicted"/>
<dbReference type="WormBase" id="CBG24377">
    <property type="protein sequence ID" value="CBP39797"/>
    <property type="gene ID" value="WBGene00042503"/>
</dbReference>
<dbReference type="eggNOG" id="ENOG502THNN">
    <property type="taxonomic scope" value="Eukaryota"/>
</dbReference>
<reference evidence="3 4" key="1">
    <citation type="journal article" date="2003" name="PLoS Biol.">
        <title>The genome sequence of Caenorhabditis briggsae: a platform for comparative genomics.</title>
        <authorList>
            <person name="Stein L.D."/>
            <person name="Bao Z."/>
            <person name="Blasiar D."/>
            <person name="Blumenthal T."/>
            <person name="Brent M.R."/>
            <person name="Chen N."/>
            <person name="Chinwalla A."/>
            <person name="Clarke L."/>
            <person name="Clee C."/>
            <person name="Coghlan A."/>
            <person name="Coulson A."/>
            <person name="D'Eustachio P."/>
            <person name="Fitch D.H."/>
            <person name="Fulton L.A."/>
            <person name="Fulton R.E."/>
            <person name="Griffiths-Jones S."/>
            <person name="Harris T.W."/>
            <person name="Hillier L.W."/>
            <person name="Kamath R."/>
            <person name="Kuwabara P.E."/>
            <person name="Mardis E.R."/>
            <person name="Marra M.A."/>
            <person name="Miner T.L."/>
            <person name="Minx P."/>
            <person name="Mullikin J.C."/>
            <person name="Plumb R.W."/>
            <person name="Rogers J."/>
            <person name="Schein J.E."/>
            <person name="Sohrmann M."/>
            <person name="Spieth J."/>
            <person name="Stajich J.E."/>
            <person name="Wei C."/>
            <person name="Willey D."/>
            <person name="Wilson R.K."/>
            <person name="Durbin R."/>
            <person name="Waterston R.H."/>
        </authorList>
    </citation>
    <scope>NUCLEOTIDE SEQUENCE [LARGE SCALE GENOMIC DNA]</scope>
    <source>
        <strain evidence="3 4">AF16</strain>
    </source>
</reference>
<evidence type="ECO:0000313" key="3">
    <source>
        <dbReference type="EMBL" id="CAP21000.1"/>
    </source>
</evidence>
<dbReference type="EMBL" id="HE601219">
    <property type="protein sequence ID" value="CAP21000.1"/>
    <property type="molecule type" value="Genomic_DNA"/>
</dbReference>
<name>A8WKK5_CAEBR</name>
<evidence type="ECO:0000313" key="4">
    <source>
        <dbReference type="Proteomes" id="UP000008549"/>
    </source>
</evidence>
<dbReference type="HOGENOM" id="CLU_588264_0_0_1"/>
<gene>
    <name evidence="3 5" type="ORF">CBG24377</name>
    <name evidence="3" type="ORF">CBG_24377</name>
</gene>
<evidence type="ECO:0000259" key="2">
    <source>
        <dbReference type="Pfam" id="PF24511"/>
    </source>
</evidence>
<dbReference type="InterPro" id="IPR056013">
    <property type="entry name" value="DUF7591"/>
</dbReference>
<organism evidence="3 4">
    <name type="scientific">Caenorhabditis briggsae</name>
    <dbReference type="NCBI Taxonomy" id="6238"/>
    <lineage>
        <taxon>Eukaryota</taxon>
        <taxon>Metazoa</taxon>
        <taxon>Ecdysozoa</taxon>
        <taxon>Nematoda</taxon>
        <taxon>Chromadorea</taxon>
        <taxon>Rhabditida</taxon>
        <taxon>Rhabditina</taxon>
        <taxon>Rhabditomorpha</taxon>
        <taxon>Rhabditoidea</taxon>
        <taxon>Rhabditidae</taxon>
        <taxon>Peloderinae</taxon>
        <taxon>Caenorhabditis</taxon>
    </lineage>
</organism>
<dbReference type="KEGG" id="cbr:CBG_24377"/>
<feature type="domain" description="DUF7591" evidence="2">
    <location>
        <begin position="8"/>
        <end position="106"/>
    </location>
</feature>
<evidence type="ECO:0000313" key="5">
    <source>
        <dbReference type="WormBase" id="CBG24377"/>
    </source>
</evidence>
<dbReference type="Pfam" id="PF02408">
    <property type="entry name" value="CUB_2"/>
    <property type="match status" value="1"/>
</dbReference>
<accession>A8WKK5</accession>
<reference evidence="3 4" key="2">
    <citation type="journal article" date="2011" name="PLoS Genet.">
        <title>Caenorhabditis briggsae recombinant inbred line genotypes reveal inter-strain incompatibility and the evolution of recombination.</title>
        <authorList>
            <person name="Ross J.A."/>
            <person name="Koboldt D.C."/>
            <person name="Staisch J.E."/>
            <person name="Chamberlin H.M."/>
            <person name="Gupta B.P."/>
            <person name="Miller R.D."/>
            <person name="Baird S.E."/>
            <person name="Haag E.S."/>
        </authorList>
    </citation>
    <scope>NUCLEOTIDE SEQUENCE [LARGE SCALE GENOMIC DNA]</scope>
    <source>
        <strain evidence="3 4">AF16</strain>
    </source>
</reference>
<sequence length="465" mass="50622">MKVIWKKNVKQFTVYKGVSCFNQDLCAVIIDARVGLGAAVRMSPEPHFLKNLYMTEDSKMTVYTGTISPDHQVAQYTKPQYSNVDQKFHGVFTTYTLDQNIAIAYLSSDRLDTNWTSITDGRTGIFASKNYGVVSKDQNIQEAFSGASTDIFEMTLNTKSSGLTDRATLTVTVTSGGKSVFDEKYTSQRFPPATITANGNGLIVKYDTNGSETTGMLMDFSFKLEMSGGCADTQTINPPANISNSISYPSNWQTSNDAPQYAANQNCTFTVNIPKGMFVFLQMKATTDPSSVLIMTDSAGYQNILYQVVANGNRFVSSGKYLTLWSLVPGFSNIGNSVIIQDYFAGWATAVDSRRGFFMSPNYALNSSDQNINDTVSGFSSTSNISYTVDRSAISGAATLNVLITSKQKVVVNNTFSTTNFPGGTEWTVGDTISVIYNSNGVSTTGAFVSFGFDHYNSGTTNDEL</sequence>
<dbReference type="Proteomes" id="UP000008549">
    <property type="component" value="Unassembled WGS sequence"/>
</dbReference>
<dbReference type="AlphaFoldDB" id="A8WKK5"/>
<dbReference type="PANTHER" id="PTHR47920:SF1">
    <property type="entry name" value="CUB-LIKE DOMAIN-CONTAINING PROTEIN"/>
    <property type="match status" value="1"/>
</dbReference>
<protein>
    <submittedName>
        <fullName evidence="3">Protein CBG24377</fullName>
    </submittedName>
</protein>
<feature type="domain" description="CUB-like" evidence="1">
    <location>
        <begin position="230"/>
        <end position="319"/>
    </location>
</feature>